<evidence type="ECO:0000256" key="2">
    <source>
        <dbReference type="ARBA" id="ARBA00026073"/>
    </source>
</evidence>
<keyword evidence="4" id="KW-0808">Transferase</keyword>
<proteinExistence type="predicted"/>
<dbReference type="InterPro" id="IPR036397">
    <property type="entry name" value="RNaseH_sf"/>
</dbReference>
<dbReference type="GO" id="GO:0005829">
    <property type="term" value="C:cytosol"/>
    <property type="evidence" value="ECO:0007669"/>
    <property type="project" value="TreeGrafter"/>
</dbReference>
<dbReference type="Pfam" id="PF00929">
    <property type="entry name" value="RNase_T"/>
    <property type="match status" value="1"/>
</dbReference>
<dbReference type="InterPro" id="IPR013520">
    <property type="entry name" value="Ribonucl_H"/>
</dbReference>
<dbReference type="CDD" id="cd06127">
    <property type="entry name" value="DEDDh"/>
    <property type="match status" value="1"/>
</dbReference>
<dbReference type="AlphaFoldDB" id="A0A8I1Y6U5"/>
<dbReference type="SUPFAM" id="SSF53098">
    <property type="entry name" value="Ribonuclease H-like"/>
    <property type="match status" value="1"/>
</dbReference>
<feature type="domain" description="Exonuclease" evidence="3">
    <location>
        <begin position="48"/>
        <end position="213"/>
    </location>
</feature>
<protein>
    <submittedName>
        <fullName evidence="4">DNA polymerase-3 subunit epsilon</fullName>
        <ecNumber evidence="4">2.7.7.7</ecNumber>
    </submittedName>
</protein>
<dbReference type="RefSeq" id="WP_197971356.1">
    <property type="nucleotide sequence ID" value="NZ_JAFICZ010000001.1"/>
</dbReference>
<dbReference type="PANTHER" id="PTHR30231:SF37">
    <property type="entry name" value="EXODEOXYRIBONUCLEASE 10"/>
    <property type="match status" value="1"/>
</dbReference>
<dbReference type="GO" id="GO:0008408">
    <property type="term" value="F:3'-5' exonuclease activity"/>
    <property type="evidence" value="ECO:0007669"/>
    <property type="project" value="TreeGrafter"/>
</dbReference>
<evidence type="ECO:0000256" key="1">
    <source>
        <dbReference type="ARBA" id="ARBA00025483"/>
    </source>
</evidence>
<comment type="subunit">
    <text evidence="2">DNA polymerase III contains a core (composed of alpha, epsilon and theta chains) that associates with a tau subunit. This core dimerizes to form the POLIII' complex. PolIII' associates with the gamma complex (composed of gamma, delta, delta', psi and chi chains) and with the beta chain to form the complete DNA polymerase III complex.</text>
</comment>
<gene>
    <name evidence="4" type="ORF">JOH49_004085</name>
</gene>
<evidence type="ECO:0000313" key="4">
    <source>
        <dbReference type="EMBL" id="MBP1294332.1"/>
    </source>
</evidence>
<dbReference type="NCBIfam" id="NF006615">
    <property type="entry name" value="PRK09182.1"/>
    <property type="match status" value="1"/>
</dbReference>
<dbReference type="InterPro" id="IPR012337">
    <property type="entry name" value="RNaseH-like_sf"/>
</dbReference>
<dbReference type="GO" id="GO:0003676">
    <property type="term" value="F:nucleic acid binding"/>
    <property type="evidence" value="ECO:0007669"/>
    <property type="project" value="InterPro"/>
</dbReference>
<dbReference type="GO" id="GO:0045004">
    <property type="term" value="P:DNA replication proofreading"/>
    <property type="evidence" value="ECO:0007669"/>
    <property type="project" value="TreeGrafter"/>
</dbReference>
<keyword evidence="4" id="KW-0548">Nucleotidyltransferase</keyword>
<dbReference type="EC" id="2.7.7.7" evidence="4"/>
<evidence type="ECO:0000313" key="5">
    <source>
        <dbReference type="Proteomes" id="UP000673383"/>
    </source>
</evidence>
<dbReference type="FunFam" id="3.30.420.10:FF:000045">
    <property type="entry name" value="3'-5' exonuclease DinG"/>
    <property type="match status" value="1"/>
</dbReference>
<dbReference type="GO" id="GO:0003887">
    <property type="term" value="F:DNA-directed DNA polymerase activity"/>
    <property type="evidence" value="ECO:0007669"/>
    <property type="project" value="UniProtKB-EC"/>
</dbReference>
<comment type="function">
    <text evidence="1">DNA polymerase III is a complex, multichain enzyme responsible for most of the replicative synthesis in bacteria. The epsilon subunit contain the editing function and is a proofreading 3'-5' exonuclease.</text>
</comment>
<dbReference type="SMART" id="SM00479">
    <property type="entry name" value="EXOIII"/>
    <property type="match status" value="1"/>
</dbReference>
<dbReference type="EMBL" id="JAFICZ010000001">
    <property type="protein sequence ID" value="MBP1294332.1"/>
    <property type="molecule type" value="Genomic_DNA"/>
</dbReference>
<accession>A0A8I1Y6U5</accession>
<dbReference type="Proteomes" id="UP000673383">
    <property type="component" value="Unassembled WGS sequence"/>
</dbReference>
<dbReference type="PANTHER" id="PTHR30231">
    <property type="entry name" value="DNA POLYMERASE III SUBUNIT EPSILON"/>
    <property type="match status" value="1"/>
</dbReference>
<name>A0A8I1Y6U5_BRAEL</name>
<evidence type="ECO:0000259" key="3">
    <source>
        <dbReference type="SMART" id="SM00479"/>
    </source>
</evidence>
<organism evidence="4 5">
    <name type="scientific">Bradyrhizobium elkanii</name>
    <dbReference type="NCBI Taxonomy" id="29448"/>
    <lineage>
        <taxon>Bacteria</taxon>
        <taxon>Pseudomonadati</taxon>
        <taxon>Pseudomonadota</taxon>
        <taxon>Alphaproteobacteria</taxon>
        <taxon>Hyphomicrobiales</taxon>
        <taxon>Nitrobacteraceae</taxon>
        <taxon>Bradyrhizobium</taxon>
    </lineage>
</organism>
<comment type="caution">
    <text evidence="4">The sequence shown here is derived from an EMBL/GenBank/DDBJ whole genome shotgun (WGS) entry which is preliminary data.</text>
</comment>
<dbReference type="Gene3D" id="3.30.420.10">
    <property type="entry name" value="Ribonuclease H-like superfamily/Ribonuclease H"/>
    <property type="match status" value="1"/>
</dbReference>
<reference evidence="4" key="1">
    <citation type="submission" date="2021-02" db="EMBL/GenBank/DDBJ databases">
        <title>Genomic Encyclopedia of Type Strains, Phase IV (KMG-V): Genome sequencing to study the core and pangenomes of soil and plant-associated prokaryotes.</title>
        <authorList>
            <person name="Whitman W."/>
        </authorList>
    </citation>
    <scope>NUCLEOTIDE SEQUENCE</scope>
    <source>
        <strain evidence="4">USDA 406</strain>
    </source>
</reference>
<sequence>MSQQFPIDMGDRDLEEIAALLESSGRFRVLRRLAEPAPAPVPADLFRRGLFVDVETTGLDAGKDTVIELAMVPFGYRADGEIVWVGQAYSGLRDPGFPIPEAVSRLTGITDAAVKGMSIDAATVEAAARACAVVVAHNCAFDRTFCERLWPVFRDKPWACSLKEIDWSAEGFEGAKLGQIAAGFGFYFDSHRAADDCYAGVEILRRKLPRSGSAAFATLLASARRTTARISAGDAPFAAREVLKQRGYRWHPGSPKRPKCWFVELGEEDVVAEIAFLRERVYRKPNPDISFFKLTAYERYSDRILSAVQKVGDRVGSLSARSGKAHHGIGLQASDLFCKRRLP</sequence>